<dbReference type="InterPro" id="IPR000055">
    <property type="entry name" value="Restrct_endonuc_typeI_TRD"/>
</dbReference>
<sequence length="263" mass="30403">MNEVLEMNITKAIENKTDKAKWVKWKFSDLVENIVEKVVPQDSGLEHYIGLEHLDSGSLKIKRFGKTASLIGDKLKIYKGDLIFAKRNAYLKRVSIADFDAVASAHSMVLRPKPKNVLPEFLPFFLLSEMFWEKAIEISVGSLSPTINWKVLAKQEFLLPPKDQQVKLAELLWAMYDVIEKEDGLLKQLETNINSFIWQVFTSHINRVSNKNILKCKSLFQTKWENREFPIGWKTMKLSDVISILKMVLLKDNETILVSRSFE</sequence>
<dbReference type="GO" id="GO:0009307">
    <property type="term" value="P:DNA restriction-modification system"/>
    <property type="evidence" value="ECO:0007669"/>
    <property type="project" value="UniProtKB-KW"/>
</dbReference>
<evidence type="ECO:0000256" key="3">
    <source>
        <dbReference type="ARBA" id="ARBA00023125"/>
    </source>
</evidence>
<keyword evidence="6" id="KW-1185">Reference proteome</keyword>
<organism evidence="5 6">
    <name type="scientific">Hufsiella arboris</name>
    <dbReference type="NCBI Taxonomy" id="2695275"/>
    <lineage>
        <taxon>Bacteria</taxon>
        <taxon>Pseudomonadati</taxon>
        <taxon>Bacteroidota</taxon>
        <taxon>Sphingobacteriia</taxon>
        <taxon>Sphingobacteriales</taxon>
        <taxon>Sphingobacteriaceae</taxon>
        <taxon>Hufsiella</taxon>
    </lineage>
</organism>
<comment type="similarity">
    <text evidence="1">Belongs to the type-I restriction system S methylase family.</text>
</comment>
<dbReference type="AlphaFoldDB" id="A0A7K1YAS0"/>
<feature type="domain" description="Type I restriction modification DNA specificity" evidence="4">
    <location>
        <begin position="74"/>
        <end position="190"/>
    </location>
</feature>
<evidence type="ECO:0000256" key="2">
    <source>
        <dbReference type="ARBA" id="ARBA00022747"/>
    </source>
</evidence>
<dbReference type="SUPFAM" id="SSF116734">
    <property type="entry name" value="DNA methylase specificity domain"/>
    <property type="match status" value="1"/>
</dbReference>
<dbReference type="RefSeq" id="WP_160844687.1">
    <property type="nucleotide sequence ID" value="NZ_WVHT01000004.1"/>
</dbReference>
<evidence type="ECO:0000259" key="4">
    <source>
        <dbReference type="Pfam" id="PF01420"/>
    </source>
</evidence>
<reference evidence="5 6" key="1">
    <citation type="submission" date="2019-11" db="EMBL/GenBank/DDBJ databases">
        <title>Pedobacter sp. HMF7647 Genome sequencing and assembly.</title>
        <authorList>
            <person name="Kang H."/>
            <person name="Kim H."/>
            <person name="Joh K."/>
        </authorList>
    </citation>
    <scope>NUCLEOTIDE SEQUENCE [LARGE SCALE GENOMIC DNA]</scope>
    <source>
        <strain evidence="5 6">HMF7647</strain>
    </source>
</reference>
<dbReference type="GO" id="GO:0003677">
    <property type="term" value="F:DNA binding"/>
    <property type="evidence" value="ECO:0007669"/>
    <property type="project" value="UniProtKB-KW"/>
</dbReference>
<evidence type="ECO:0000256" key="1">
    <source>
        <dbReference type="ARBA" id="ARBA00010923"/>
    </source>
</evidence>
<name>A0A7K1YAS0_9SPHI</name>
<comment type="caution">
    <text evidence="5">The sequence shown here is derived from an EMBL/GenBank/DDBJ whole genome shotgun (WGS) entry which is preliminary data.</text>
</comment>
<dbReference type="PANTHER" id="PTHR30408">
    <property type="entry name" value="TYPE-1 RESTRICTION ENZYME ECOKI SPECIFICITY PROTEIN"/>
    <property type="match status" value="1"/>
</dbReference>
<evidence type="ECO:0000313" key="6">
    <source>
        <dbReference type="Proteomes" id="UP000466586"/>
    </source>
</evidence>
<dbReference type="Proteomes" id="UP000466586">
    <property type="component" value="Unassembled WGS sequence"/>
</dbReference>
<dbReference type="InterPro" id="IPR044946">
    <property type="entry name" value="Restrct_endonuc_typeI_TRD_sf"/>
</dbReference>
<protein>
    <recommendedName>
        <fullName evidence="4">Type I restriction modification DNA specificity domain-containing protein</fullName>
    </recommendedName>
</protein>
<dbReference type="EMBL" id="WVHT01000004">
    <property type="protein sequence ID" value="MXV51520.1"/>
    <property type="molecule type" value="Genomic_DNA"/>
</dbReference>
<dbReference type="InterPro" id="IPR052021">
    <property type="entry name" value="Type-I_RS_S_subunit"/>
</dbReference>
<gene>
    <name evidence="5" type="ORF">GS399_11110</name>
</gene>
<dbReference type="Gene3D" id="3.90.220.20">
    <property type="entry name" value="DNA methylase specificity domains"/>
    <property type="match status" value="1"/>
</dbReference>
<evidence type="ECO:0000313" key="5">
    <source>
        <dbReference type="EMBL" id="MXV51520.1"/>
    </source>
</evidence>
<dbReference type="PANTHER" id="PTHR30408:SF12">
    <property type="entry name" value="TYPE I RESTRICTION ENZYME MJAVIII SPECIFICITY SUBUNIT"/>
    <property type="match status" value="1"/>
</dbReference>
<accession>A0A7K1YAS0</accession>
<keyword evidence="2" id="KW-0680">Restriction system</keyword>
<keyword evidence="3" id="KW-0238">DNA-binding</keyword>
<dbReference type="CDD" id="cd16961">
    <property type="entry name" value="RMtype1_S_TRD-CR_like"/>
    <property type="match status" value="1"/>
</dbReference>
<dbReference type="Pfam" id="PF01420">
    <property type="entry name" value="Methylase_S"/>
    <property type="match status" value="1"/>
</dbReference>
<proteinExistence type="inferred from homology"/>